<dbReference type="AlphaFoldDB" id="A0A0A8ZQI3"/>
<reference evidence="1" key="1">
    <citation type="submission" date="2014-09" db="EMBL/GenBank/DDBJ databases">
        <authorList>
            <person name="Magalhaes I.L.F."/>
            <person name="Oliveira U."/>
            <person name="Santos F.R."/>
            <person name="Vidigal T.H.D.A."/>
            <person name="Brescovit A.D."/>
            <person name="Santos A.J."/>
        </authorList>
    </citation>
    <scope>NUCLEOTIDE SEQUENCE</scope>
    <source>
        <tissue evidence="1">Shoot tissue taken approximately 20 cm above the soil surface</tissue>
    </source>
</reference>
<name>A0A0A8ZQI3_ARUDO</name>
<reference evidence="1" key="2">
    <citation type="journal article" date="2015" name="Data Brief">
        <title>Shoot transcriptome of the giant reed, Arundo donax.</title>
        <authorList>
            <person name="Barrero R.A."/>
            <person name="Guerrero F.D."/>
            <person name="Moolhuijzen P."/>
            <person name="Goolsby J.A."/>
            <person name="Tidwell J."/>
            <person name="Bellgard S.E."/>
            <person name="Bellgard M.I."/>
        </authorList>
    </citation>
    <scope>NUCLEOTIDE SEQUENCE</scope>
    <source>
        <tissue evidence="1">Shoot tissue taken approximately 20 cm above the soil surface</tissue>
    </source>
</reference>
<organism evidence="1">
    <name type="scientific">Arundo donax</name>
    <name type="common">Giant reed</name>
    <name type="synonym">Donax arundinaceus</name>
    <dbReference type="NCBI Taxonomy" id="35708"/>
    <lineage>
        <taxon>Eukaryota</taxon>
        <taxon>Viridiplantae</taxon>
        <taxon>Streptophyta</taxon>
        <taxon>Embryophyta</taxon>
        <taxon>Tracheophyta</taxon>
        <taxon>Spermatophyta</taxon>
        <taxon>Magnoliopsida</taxon>
        <taxon>Liliopsida</taxon>
        <taxon>Poales</taxon>
        <taxon>Poaceae</taxon>
        <taxon>PACMAD clade</taxon>
        <taxon>Arundinoideae</taxon>
        <taxon>Arundineae</taxon>
        <taxon>Arundo</taxon>
    </lineage>
</organism>
<protein>
    <submittedName>
        <fullName evidence="1">Uncharacterized protein</fullName>
    </submittedName>
</protein>
<proteinExistence type="predicted"/>
<evidence type="ECO:0000313" key="1">
    <source>
        <dbReference type="EMBL" id="JAD39025.1"/>
    </source>
</evidence>
<sequence length="23" mass="2779">MCYNRALLQSLERYQNYNLEVGT</sequence>
<dbReference type="EMBL" id="GBRH01258870">
    <property type="protein sequence ID" value="JAD39025.1"/>
    <property type="molecule type" value="Transcribed_RNA"/>
</dbReference>
<accession>A0A0A8ZQI3</accession>